<protein>
    <submittedName>
        <fullName evidence="3">Phage shock protein A (PspA) family protein</fullName>
    </submittedName>
</protein>
<feature type="coiled-coil region" evidence="2">
    <location>
        <begin position="101"/>
        <end position="202"/>
    </location>
</feature>
<keyword evidence="4" id="KW-1185">Reference proteome</keyword>
<dbReference type="Pfam" id="PF04012">
    <property type="entry name" value="PspA_IM30"/>
    <property type="match status" value="1"/>
</dbReference>
<accession>A0A1N7NQU0</accession>
<dbReference type="AlphaFoldDB" id="A0A1N7NQU0"/>
<evidence type="ECO:0000256" key="2">
    <source>
        <dbReference type="SAM" id="Coils"/>
    </source>
</evidence>
<comment type="similarity">
    <text evidence="1">Belongs to the PspA/Vipp/IM30 family.</text>
</comment>
<organism evidence="3 4">
    <name type="scientific">Neptunomonas antarctica</name>
    <dbReference type="NCBI Taxonomy" id="619304"/>
    <lineage>
        <taxon>Bacteria</taxon>
        <taxon>Pseudomonadati</taxon>
        <taxon>Pseudomonadota</taxon>
        <taxon>Gammaproteobacteria</taxon>
        <taxon>Oceanospirillales</taxon>
        <taxon>Oceanospirillaceae</taxon>
        <taxon>Neptunomonas</taxon>
    </lineage>
</organism>
<keyword evidence="2" id="KW-0175">Coiled coil</keyword>
<name>A0A1N7NQU0_9GAMM</name>
<dbReference type="PANTHER" id="PTHR31088">
    <property type="entry name" value="MEMBRANE-ASSOCIATED PROTEIN VIPP1, CHLOROPLASTIC"/>
    <property type="match status" value="1"/>
</dbReference>
<dbReference type="RefSeq" id="WP_054339972.1">
    <property type="nucleotide sequence ID" value="NZ_FTOE01000010.1"/>
</dbReference>
<dbReference type="STRING" id="619304.SAMN05421760_110152"/>
<proteinExistence type="inferred from homology"/>
<dbReference type="Proteomes" id="UP000185999">
    <property type="component" value="Unassembled WGS sequence"/>
</dbReference>
<dbReference type="PANTHER" id="PTHR31088:SF6">
    <property type="entry name" value="PHAGE SHOCK PROTEIN A"/>
    <property type="match status" value="1"/>
</dbReference>
<evidence type="ECO:0000313" key="4">
    <source>
        <dbReference type="Proteomes" id="UP000185999"/>
    </source>
</evidence>
<evidence type="ECO:0000256" key="1">
    <source>
        <dbReference type="ARBA" id="ARBA00043985"/>
    </source>
</evidence>
<sequence length="224" mass="26037">MGIFSRFQDIINANINSLLDRAEDPEKMIRMMIQEMEETLIEVRTTSAKVIADKKMLERRAMMLQKDADEWQTKAALALSKSREDLARAALAEQAAATETLEMAHQELDAIEEHLSDLHSEISQLQHKLDDAKAKQKALLVREQTTRSRLEIRRRFSRDKLNEAFDKFERYERKMDDMEAEVESYDLGTKDLANEIEDLERNEKIDQAMAKLKAQMNKKKPGDH</sequence>
<dbReference type="GO" id="GO:0009271">
    <property type="term" value="P:phage shock"/>
    <property type="evidence" value="ECO:0007669"/>
    <property type="project" value="TreeGrafter"/>
</dbReference>
<gene>
    <name evidence="3" type="ORF">SAMN05421760_110152</name>
</gene>
<dbReference type="OrthoDB" id="9779630at2"/>
<evidence type="ECO:0000313" key="3">
    <source>
        <dbReference type="EMBL" id="SIT00676.1"/>
    </source>
</evidence>
<dbReference type="EMBL" id="FTOE01000010">
    <property type="protein sequence ID" value="SIT00676.1"/>
    <property type="molecule type" value="Genomic_DNA"/>
</dbReference>
<dbReference type="InterPro" id="IPR007157">
    <property type="entry name" value="PspA_VIPP1"/>
</dbReference>
<dbReference type="GO" id="GO:0005829">
    <property type="term" value="C:cytosol"/>
    <property type="evidence" value="ECO:0007669"/>
    <property type="project" value="TreeGrafter"/>
</dbReference>
<dbReference type="NCBIfam" id="TIGR02977">
    <property type="entry name" value="phageshock_pspA"/>
    <property type="match status" value="1"/>
</dbReference>
<dbReference type="InterPro" id="IPR014319">
    <property type="entry name" value="Phageshock_PspA"/>
</dbReference>
<reference evidence="4" key="1">
    <citation type="submission" date="2017-01" db="EMBL/GenBank/DDBJ databases">
        <authorList>
            <person name="Varghese N."/>
            <person name="Submissions S."/>
        </authorList>
    </citation>
    <scope>NUCLEOTIDE SEQUENCE [LARGE SCALE GENOMIC DNA]</scope>
    <source>
        <strain evidence="4">DSM 22306</strain>
    </source>
</reference>